<evidence type="ECO:0000259" key="4">
    <source>
        <dbReference type="Pfam" id="PF00685"/>
    </source>
</evidence>
<dbReference type="Pfam" id="PF00685">
    <property type="entry name" value="Sulfotransfer_1"/>
    <property type="match status" value="1"/>
</dbReference>
<sequence>MTPYNPDVKYVFVARNPKDVVISFCYHTIGFDTIYHFKDGIFDDYFEVFISGKCDFGDYFKMVPEWFKKSQEKENVHFMLYEDMKKDLRREILKLADFLGNSCRKSLLEDDEKMLKKVIEFSSFEKMSTSGQSISHLFGKASLVIGRHIYHVIKARELAKDSPKQVIFILVSTNCGQNMMVYLHLVIRPNYNFIVWI</sequence>
<dbReference type="EMBL" id="CAWYQH010000119">
    <property type="protein sequence ID" value="CAK8691002.1"/>
    <property type="molecule type" value="Genomic_DNA"/>
</dbReference>
<keyword evidence="2 3" id="KW-0808">Transferase</keyword>
<dbReference type="EC" id="2.8.2.-" evidence="3"/>
<accession>A0ABP0GHM6</accession>
<dbReference type="PANTHER" id="PTHR11783">
    <property type="entry name" value="SULFOTRANSFERASE SULT"/>
    <property type="match status" value="1"/>
</dbReference>
<evidence type="ECO:0000313" key="6">
    <source>
        <dbReference type="Proteomes" id="UP001642483"/>
    </source>
</evidence>
<evidence type="ECO:0000256" key="2">
    <source>
        <dbReference type="ARBA" id="ARBA00022679"/>
    </source>
</evidence>
<evidence type="ECO:0000256" key="3">
    <source>
        <dbReference type="RuleBase" id="RU361155"/>
    </source>
</evidence>
<gene>
    <name evidence="5" type="ORF">CVLEPA_LOCUS23537</name>
</gene>
<proteinExistence type="inferred from homology"/>
<dbReference type="SUPFAM" id="SSF52540">
    <property type="entry name" value="P-loop containing nucleoside triphosphate hydrolases"/>
    <property type="match status" value="1"/>
</dbReference>
<name>A0ABP0GHM6_CLALP</name>
<organism evidence="5 6">
    <name type="scientific">Clavelina lepadiformis</name>
    <name type="common">Light-bulb sea squirt</name>
    <name type="synonym">Ascidia lepadiformis</name>
    <dbReference type="NCBI Taxonomy" id="159417"/>
    <lineage>
        <taxon>Eukaryota</taxon>
        <taxon>Metazoa</taxon>
        <taxon>Chordata</taxon>
        <taxon>Tunicata</taxon>
        <taxon>Ascidiacea</taxon>
        <taxon>Aplousobranchia</taxon>
        <taxon>Clavelinidae</taxon>
        <taxon>Clavelina</taxon>
    </lineage>
</organism>
<comment type="caution">
    <text evidence="5">The sequence shown here is derived from an EMBL/GenBank/DDBJ whole genome shotgun (WGS) entry which is preliminary data.</text>
</comment>
<evidence type="ECO:0000256" key="1">
    <source>
        <dbReference type="ARBA" id="ARBA00005771"/>
    </source>
</evidence>
<keyword evidence="6" id="KW-1185">Reference proteome</keyword>
<feature type="domain" description="Sulfotransferase" evidence="4">
    <location>
        <begin position="5"/>
        <end position="133"/>
    </location>
</feature>
<evidence type="ECO:0000313" key="5">
    <source>
        <dbReference type="EMBL" id="CAK8691002.1"/>
    </source>
</evidence>
<reference evidence="5 6" key="1">
    <citation type="submission" date="2024-02" db="EMBL/GenBank/DDBJ databases">
        <authorList>
            <person name="Daric V."/>
            <person name="Darras S."/>
        </authorList>
    </citation>
    <scope>NUCLEOTIDE SEQUENCE [LARGE SCALE GENOMIC DNA]</scope>
</reference>
<dbReference type="InterPro" id="IPR027417">
    <property type="entry name" value="P-loop_NTPase"/>
</dbReference>
<dbReference type="Gene3D" id="3.40.50.300">
    <property type="entry name" value="P-loop containing nucleotide triphosphate hydrolases"/>
    <property type="match status" value="1"/>
</dbReference>
<dbReference type="Proteomes" id="UP001642483">
    <property type="component" value="Unassembled WGS sequence"/>
</dbReference>
<comment type="similarity">
    <text evidence="1 3">Belongs to the sulfotransferase 1 family.</text>
</comment>
<protein>
    <recommendedName>
        <fullName evidence="3">Sulfotransferase</fullName>
        <ecNumber evidence="3">2.8.2.-</ecNumber>
    </recommendedName>
</protein>
<dbReference type="InterPro" id="IPR000863">
    <property type="entry name" value="Sulfotransferase_dom"/>
</dbReference>